<dbReference type="EMBL" id="KY684123">
    <property type="protein sequence ID" value="ARF12685.1"/>
    <property type="molecule type" value="Genomic_DNA"/>
</dbReference>
<feature type="compositionally biased region" description="Basic residues" evidence="1">
    <location>
        <begin position="61"/>
        <end position="70"/>
    </location>
</feature>
<organism evidence="2">
    <name type="scientific">Klosneuvirus KNV1</name>
    <dbReference type="NCBI Taxonomy" id="1977640"/>
    <lineage>
        <taxon>Viruses</taxon>
        <taxon>Varidnaviria</taxon>
        <taxon>Bamfordvirae</taxon>
        <taxon>Nucleocytoviricota</taxon>
        <taxon>Megaviricetes</taxon>
        <taxon>Imitervirales</taxon>
        <taxon>Mimiviridae</taxon>
        <taxon>Klosneuvirinae</taxon>
        <taxon>Klosneuvirus</taxon>
    </lineage>
</organism>
<proteinExistence type="predicted"/>
<accession>A0A1V0SLR6</accession>
<evidence type="ECO:0000256" key="1">
    <source>
        <dbReference type="SAM" id="MobiDB-lite"/>
    </source>
</evidence>
<sequence>MRCVYCGLVNSNDLYILNGNSCCTRCVESNKVKLHGQEAYFTLLVEIKQLKEQVVNLEKKLNKKHHKSSKKKEESEQEKQATNINLL</sequence>
<feature type="region of interest" description="Disordered" evidence="1">
    <location>
        <begin position="61"/>
        <end position="87"/>
    </location>
</feature>
<evidence type="ECO:0000313" key="2">
    <source>
        <dbReference type="EMBL" id="ARF12685.1"/>
    </source>
</evidence>
<reference evidence="2" key="1">
    <citation type="journal article" date="2017" name="Science">
        <title>Giant viruses with an expanded complement of translation system components.</title>
        <authorList>
            <person name="Schulz F."/>
            <person name="Yutin N."/>
            <person name="Ivanova N.N."/>
            <person name="Ortega D.R."/>
            <person name="Lee T.K."/>
            <person name="Vierheilig J."/>
            <person name="Daims H."/>
            <person name="Horn M."/>
            <person name="Wagner M."/>
            <person name="Jensen G.J."/>
            <person name="Kyrpides N.C."/>
            <person name="Koonin E.V."/>
            <person name="Woyke T."/>
        </authorList>
    </citation>
    <scope>NUCLEOTIDE SEQUENCE</scope>
    <source>
        <strain evidence="2">KNV1</strain>
    </source>
</reference>
<protein>
    <submittedName>
        <fullName evidence="2">Uncharacterized protein</fullName>
    </submittedName>
</protein>
<gene>
    <name evidence="2" type="ORF">Klosneuvirus_16_4</name>
</gene>
<name>A0A1V0SLR6_9VIRU</name>